<reference evidence="2" key="1">
    <citation type="journal article" date="2022" name="Nat. Commun.">
        <title>Chromosome evolution and the genetic basis of agronomically important traits in greater yam.</title>
        <authorList>
            <person name="Bredeson J.V."/>
            <person name="Lyons J.B."/>
            <person name="Oniyinde I.O."/>
            <person name="Okereke N.R."/>
            <person name="Kolade O."/>
            <person name="Nnabue I."/>
            <person name="Nwadili C.O."/>
            <person name="Hribova E."/>
            <person name="Parker M."/>
            <person name="Nwogha J."/>
            <person name="Shu S."/>
            <person name="Carlson J."/>
            <person name="Kariba R."/>
            <person name="Muthemba S."/>
            <person name="Knop K."/>
            <person name="Barton G.J."/>
            <person name="Sherwood A.V."/>
            <person name="Lopez-Montes A."/>
            <person name="Asiedu R."/>
            <person name="Jamnadass R."/>
            <person name="Muchugi A."/>
            <person name="Goodstein D."/>
            <person name="Egesi C.N."/>
            <person name="Featherston J."/>
            <person name="Asfaw A."/>
            <person name="Simpson G.G."/>
            <person name="Dolezel J."/>
            <person name="Hendre P.S."/>
            <person name="Van Deynze A."/>
            <person name="Kumar P.L."/>
            <person name="Obidiegwu J.E."/>
            <person name="Bhattacharjee R."/>
            <person name="Rokhsar D.S."/>
        </authorList>
    </citation>
    <scope>NUCLEOTIDE SEQUENCE [LARGE SCALE GENOMIC DNA]</scope>
    <source>
        <strain evidence="2">cv. TDa95/00328</strain>
    </source>
</reference>
<evidence type="ECO:0000313" key="1">
    <source>
        <dbReference type="EMBL" id="KAH7657834.1"/>
    </source>
</evidence>
<sequence length="127" mass="14335">MLQAMRLAGATLKRSFVSLNRPPSLQALAMAFTVLPQHRRQPEVPRVPPSLTLSRTITRMRRRITPAPPKKDENEPSSQSEDDEEVELDFSADDDYDEGVESEELEGFFLDFGADGKEEKNKGSEQE</sequence>
<name>A0ACB7UBX8_DIOAL</name>
<organism evidence="1 2">
    <name type="scientific">Dioscorea alata</name>
    <name type="common">Purple yam</name>
    <dbReference type="NCBI Taxonomy" id="55571"/>
    <lineage>
        <taxon>Eukaryota</taxon>
        <taxon>Viridiplantae</taxon>
        <taxon>Streptophyta</taxon>
        <taxon>Embryophyta</taxon>
        <taxon>Tracheophyta</taxon>
        <taxon>Spermatophyta</taxon>
        <taxon>Magnoliopsida</taxon>
        <taxon>Liliopsida</taxon>
        <taxon>Dioscoreales</taxon>
        <taxon>Dioscoreaceae</taxon>
        <taxon>Dioscorea</taxon>
    </lineage>
</organism>
<protein>
    <submittedName>
        <fullName evidence="1">Uncharacterized protein</fullName>
    </submittedName>
</protein>
<keyword evidence="2" id="KW-1185">Reference proteome</keyword>
<accession>A0ACB7UBX8</accession>
<evidence type="ECO:0000313" key="2">
    <source>
        <dbReference type="Proteomes" id="UP000827976"/>
    </source>
</evidence>
<comment type="caution">
    <text evidence="1">The sequence shown here is derived from an EMBL/GenBank/DDBJ whole genome shotgun (WGS) entry which is preliminary data.</text>
</comment>
<dbReference type="Proteomes" id="UP000827976">
    <property type="component" value="Chromosome 17"/>
</dbReference>
<proteinExistence type="predicted"/>
<dbReference type="EMBL" id="CM037027">
    <property type="protein sequence ID" value="KAH7657834.1"/>
    <property type="molecule type" value="Genomic_DNA"/>
</dbReference>
<gene>
    <name evidence="1" type="ORF">IHE45_17G046800</name>
</gene>